<organism evidence="2 3">
    <name type="scientific">Rugamonas brunnea</name>
    <dbReference type="NCBI Taxonomy" id="2758569"/>
    <lineage>
        <taxon>Bacteria</taxon>
        <taxon>Pseudomonadati</taxon>
        <taxon>Pseudomonadota</taxon>
        <taxon>Betaproteobacteria</taxon>
        <taxon>Burkholderiales</taxon>
        <taxon>Oxalobacteraceae</taxon>
        <taxon>Telluria group</taxon>
        <taxon>Rugamonas</taxon>
    </lineage>
</organism>
<dbReference type="Gene3D" id="2.130.10.10">
    <property type="entry name" value="YVTN repeat-like/Quinoprotein amine dehydrogenase"/>
    <property type="match status" value="1"/>
</dbReference>
<dbReference type="SUPFAM" id="SSF50998">
    <property type="entry name" value="Quinoprotein alcohol dehydrogenase-like"/>
    <property type="match status" value="1"/>
</dbReference>
<evidence type="ECO:0000313" key="3">
    <source>
        <dbReference type="Proteomes" id="UP000534388"/>
    </source>
</evidence>
<dbReference type="AlphaFoldDB" id="A0A7W2ICP7"/>
<dbReference type="RefSeq" id="WP_182164273.1">
    <property type="nucleotide sequence ID" value="NZ_JACEZT010000010.1"/>
</dbReference>
<name>A0A7W2ICP7_9BURK</name>
<accession>A0A7W2ICP7</accession>
<reference evidence="2 3" key="1">
    <citation type="submission" date="2020-07" db="EMBL/GenBank/DDBJ databases">
        <title>Novel species isolated from subtropical streams in China.</title>
        <authorList>
            <person name="Lu H."/>
        </authorList>
    </citation>
    <scope>NUCLEOTIDE SEQUENCE [LARGE SCALE GENOMIC DNA]</scope>
    <source>
        <strain evidence="2 3">LX20W</strain>
    </source>
</reference>
<dbReference type="PANTHER" id="PTHR34512:SF30">
    <property type="entry name" value="OUTER MEMBRANE PROTEIN ASSEMBLY FACTOR BAMB"/>
    <property type="match status" value="1"/>
</dbReference>
<feature type="domain" description="Pyrrolo-quinoline quinone repeat" evidence="1">
    <location>
        <begin position="204"/>
        <end position="424"/>
    </location>
</feature>
<dbReference type="InterPro" id="IPR011047">
    <property type="entry name" value="Quinoprotein_ADH-like_sf"/>
</dbReference>
<gene>
    <name evidence="2" type="ORF">H3H37_16080</name>
</gene>
<keyword evidence="3" id="KW-1185">Reference proteome</keyword>
<dbReference type="InterPro" id="IPR018391">
    <property type="entry name" value="PQQ_b-propeller_rpt"/>
</dbReference>
<comment type="caution">
    <text evidence="2">The sequence shown here is derived from an EMBL/GenBank/DDBJ whole genome shotgun (WGS) entry which is preliminary data.</text>
</comment>
<protein>
    <submittedName>
        <fullName evidence="2">PQQ-binding-like beta-propeller repeat protein</fullName>
    </submittedName>
</protein>
<dbReference type="EMBL" id="JACEZT010000010">
    <property type="protein sequence ID" value="MBA5638579.1"/>
    <property type="molecule type" value="Genomic_DNA"/>
</dbReference>
<dbReference type="InterPro" id="IPR015943">
    <property type="entry name" value="WD40/YVTN_repeat-like_dom_sf"/>
</dbReference>
<evidence type="ECO:0000259" key="1">
    <source>
        <dbReference type="Pfam" id="PF13360"/>
    </source>
</evidence>
<dbReference type="InterPro" id="IPR002372">
    <property type="entry name" value="PQQ_rpt_dom"/>
</dbReference>
<evidence type="ECO:0000313" key="2">
    <source>
        <dbReference type="EMBL" id="MBA5638579.1"/>
    </source>
</evidence>
<sequence length="496" mass="51701">MPTVQPPYTINPGTLTAKYVAGYPATINATASQTTTFVGVVYVKPQADSDIITSAQVTPNSDGSIALAVATSASAAPGHYAGNITVNVCKDTNCAAQLEGAPFKVPYAIDVVSPNGGVTTSNLAPLATLGGAGDWSGYQANAAHTGMVPVTLNPSAFSLRWKYEAPAVSGRQMVISDIASGNGHLYFSTGSYYDASAQGHLLFVLNERDGSQAWTHDFGDLKYATTNPPAYANGKVYLSAGSQESTTMFAFDANSGAPVFSTPINSQWSHYRAPVAFGDSIYMGGGYYGGMYAFDAASGAQQWFVDADIIFDWAPAVDAGHAYLYVGGRPRIFDRLSGALTNPSSAPDVGGLASSTPLLGAPNNLIVSRTSGLTDYDTAALAVRWTVAANFHDGAAYDRGVIYALRLNPVILEARNEGDGSLAWSWTAPAAAQDPGSNVVLTNNLVFVSANGATYAVDRSTHAAVWTYPFSGQLSLSSNGILYINGGTSIAAINLH</sequence>
<dbReference type="Pfam" id="PF13360">
    <property type="entry name" value="PQQ_2"/>
    <property type="match status" value="1"/>
</dbReference>
<proteinExistence type="predicted"/>
<dbReference type="SMART" id="SM00564">
    <property type="entry name" value="PQQ"/>
    <property type="match status" value="5"/>
</dbReference>
<dbReference type="PANTHER" id="PTHR34512">
    <property type="entry name" value="CELL SURFACE PROTEIN"/>
    <property type="match status" value="1"/>
</dbReference>
<dbReference type="Proteomes" id="UP000534388">
    <property type="component" value="Unassembled WGS sequence"/>
</dbReference>